<keyword evidence="12 18" id="KW-1133">Transmembrane helix</keyword>
<evidence type="ECO:0000256" key="12">
    <source>
        <dbReference type="ARBA" id="ARBA00022989"/>
    </source>
</evidence>
<dbReference type="InterPro" id="IPR001460">
    <property type="entry name" value="PCN-bd_Tpept"/>
</dbReference>
<comment type="similarity">
    <text evidence="2">In the N-terminal section; belongs to the glycosyltransferase 51 family.</text>
</comment>
<evidence type="ECO:0000256" key="4">
    <source>
        <dbReference type="ARBA" id="ARBA00022645"/>
    </source>
</evidence>
<evidence type="ECO:0000256" key="8">
    <source>
        <dbReference type="ARBA" id="ARBA00022692"/>
    </source>
</evidence>
<keyword evidence="4" id="KW-0121">Carboxypeptidase</keyword>
<feature type="transmembrane region" description="Helical" evidence="18">
    <location>
        <begin position="12"/>
        <end position="32"/>
    </location>
</feature>
<evidence type="ECO:0000256" key="11">
    <source>
        <dbReference type="ARBA" id="ARBA00022984"/>
    </source>
</evidence>
<feature type="domain" description="Glycosyl transferase family 51" evidence="20">
    <location>
        <begin position="69"/>
        <end position="237"/>
    </location>
</feature>
<evidence type="ECO:0000256" key="18">
    <source>
        <dbReference type="SAM" id="Phobius"/>
    </source>
</evidence>
<evidence type="ECO:0000256" key="10">
    <source>
        <dbReference type="ARBA" id="ARBA00022960"/>
    </source>
</evidence>
<evidence type="ECO:0000256" key="16">
    <source>
        <dbReference type="ARBA" id="ARBA00034000"/>
    </source>
</evidence>
<dbReference type="GO" id="GO:0006508">
    <property type="term" value="P:proteolysis"/>
    <property type="evidence" value="ECO:0007669"/>
    <property type="project" value="UniProtKB-KW"/>
</dbReference>
<dbReference type="GO" id="GO:0030288">
    <property type="term" value="C:outer membrane-bounded periplasmic space"/>
    <property type="evidence" value="ECO:0007669"/>
    <property type="project" value="TreeGrafter"/>
</dbReference>
<keyword evidence="13 18" id="KW-0472">Membrane</keyword>
<dbReference type="GO" id="GO:0009252">
    <property type="term" value="P:peptidoglycan biosynthetic process"/>
    <property type="evidence" value="ECO:0007669"/>
    <property type="project" value="UniProtKB-KW"/>
</dbReference>
<dbReference type="NCBIfam" id="TIGR02074">
    <property type="entry name" value="PBP_1a_fam"/>
    <property type="match status" value="1"/>
</dbReference>
<dbReference type="EMBL" id="CP159992">
    <property type="protein sequence ID" value="XCP93279.1"/>
    <property type="molecule type" value="Genomic_DNA"/>
</dbReference>
<dbReference type="InterPro" id="IPR036950">
    <property type="entry name" value="PBP_transglycosylase"/>
</dbReference>
<evidence type="ECO:0000256" key="9">
    <source>
        <dbReference type="ARBA" id="ARBA00022801"/>
    </source>
</evidence>
<evidence type="ECO:0000256" key="1">
    <source>
        <dbReference type="ARBA" id="ARBA00007090"/>
    </source>
</evidence>
<dbReference type="GO" id="GO:0008360">
    <property type="term" value="P:regulation of cell shape"/>
    <property type="evidence" value="ECO:0007669"/>
    <property type="project" value="UniProtKB-KW"/>
</dbReference>
<dbReference type="InterPro" id="IPR023346">
    <property type="entry name" value="Lysozyme-like_dom_sf"/>
</dbReference>
<evidence type="ECO:0000256" key="3">
    <source>
        <dbReference type="ARBA" id="ARBA00022475"/>
    </source>
</evidence>
<dbReference type="PANTHER" id="PTHR32282:SF32">
    <property type="entry name" value="PENICILLIN-BINDING PROTEIN 2A"/>
    <property type="match status" value="1"/>
</dbReference>
<keyword evidence="15" id="KW-0961">Cell wall biogenesis/degradation</keyword>
<evidence type="ECO:0000256" key="2">
    <source>
        <dbReference type="ARBA" id="ARBA00007739"/>
    </source>
</evidence>
<protein>
    <submittedName>
        <fullName evidence="21">PBP1A family penicillin-binding protein</fullName>
    </submittedName>
</protein>
<proteinExistence type="inferred from homology"/>
<dbReference type="PANTHER" id="PTHR32282">
    <property type="entry name" value="BINDING PROTEIN TRANSPEPTIDASE, PUTATIVE-RELATED"/>
    <property type="match status" value="1"/>
</dbReference>
<name>A0AAU8N9W1_9BACL</name>
<gene>
    <name evidence="21" type="ORF">ABXS70_18840</name>
</gene>
<dbReference type="GO" id="GO:0008955">
    <property type="term" value="F:peptidoglycan glycosyltransferase activity"/>
    <property type="evidence" value="ECO:0007669"/>
    <property type="project" value="UniProtKB-EC"/>
</dbReference>
<comment type="catalytic activity">
    <reaction evidence="16">
        <text>Preferential cleavage: (Ac)2-L-Lys-D-Ala-|-D-Ala. Also transpeptidation of peptidyl-alanyl moieties that are N-acyl substituents of D-alanine.</text>
        <dbReference type="EC" id="3.4.16.4"/>
    </reaction>
</comment>
<keyword evidence="8 18" id="KW-0812">Transmembrane</keyword>
<dbReference type="Gene3D" id="1.10.3810.10">
    <property type="entry name" value="Biosynthetic peptidoglycan transglycosylase-like"/>
    <property type="match status" value="1"/>
</dbReference>
<keyword evidence="7" id="KW-0808">Transferase</keyword>
<evidence type="ECO:0000256" key="5">
    <source>
        <dbReference type="ARBA" id="ARBA00022670"/>
    </source>
</evidence>
<dbReference type="InterPro" id="IPR050396">
    <property type="entry name" value="Glycosyltr_51/Transpeptidase"/>
</dbReference>
<evidence type="ECO:0000313" key="21">
    <source>
        <dbReference type="EMBL" id="XCP93279.1"/>
    </source>
</evidence>
<evidence type="ECO:0000256" key="13">
    <source>
        <dbReference type="ARBA" id="ARBA00023136"/>
    </source>
</evidence>
<dbReference type="SUPFAM" id="SSF56601">
    <property type="entry name" value="beta-lactamase/transpeptidase-like"/>
    <property type="match status" value="1"/>
</dbReference>
<keyword evidence="3" id="KW-1003">Cell membrane</keyword>
<dbReference type="SUPFAM" id="SSF53955">
    <property type="entry name" value="Lysozyme-like"/>
    <property type="match status" value="1"/>
</dbReference>
<dbReference type="Pfam" id="PF00905">
    <property type="entry name" value="Transpeptidase"/>
    <property type="match status" value="1"/>
</dbReference>
<evidence type="ECO:0000259" key="20">
    <source>
        <dbReference type="Pfam" id="PF00912"/>
    </source>
</evidence>
<dbReference type="InterPro" id="IPR001264">
    <property type="entry name" value="Glyco_trans_51"/>
</dbReference>
<comment type="catalytic activity">
    <reaction evidence="17">
        <text>[GlcNAc-(1-&gt;4)-Mur2Ac(oyl-L-Ala-gamma-D-Glu-L-Lys-D-Ala-D-Ala)](n)-di-trans,octa-cis-undecaprenyl diphosphate + beta-D-GlcNAc-(1-&gt;4)-Mur2Ac(oyl-L-Ala-gamma-D-Glu-L-Lys-D-Ala-D-Ala)-di-trans,octa-cis-undecaprenyl diphosphate = [GlcNAc-(1-&gt;4)-Mur2Ac(oyl-L-Ala-gamma-D-Glu-L-Lys-D-Ala-D-Ala)](n+1)-di-trans,octa-cis-undecaprenyl diphosphate + di-trans,octa-cis-undecaprenyl diphosphate + H(+)</text>
        <dbReference type="Rhea" id="RHEA:23708"/>
        <dbReference type="Rhea" id="RHEA-COMP:9602"/>
        <dbReference type="Rhea" id="RHEA-COMP:9603"/>
        <dbReference type="ChEBI" id="CHEBI:15378"/>
        <dbReference type="ChEBI" id="CHEBI:58405"/>
        <dbReference type="ChEBI" id="CHEBI:60033"/>
        <dbReference type="ChEBI" id="CHEBI:78435"/>
        <dbReference type="EC" id="2.4.99.28"/>
    </reaction>
</comment>
<evidence type="ECO:0000256" key="7">
    <source>
        <dbReference type="ARBA" id="ARBA00022679"/>
    </source>
</evidence>
<keyword evidence="14" id="KW-0511">Multifunctional enzyme</keyword>
<comment type="similarity">
    <text evidence="1">In the C-terminal section; belongs to the transpeptidase family.</text>
</comment>
<keyword evidence="10" id="KW-0133">Cell shape</keyword>
<dbReference type="FunFam" id="1.10.3810.10:FF:000001">
    <property type="entry name" value="Penicillin-binding protein 1A"/>
    <property type="match status" value="1"/>
</dbReference>
<feature type="domain" description="Penicillin-binding protein transpeptidase" evidence="19">
    <location>
        <begin position="342"/>
        <end position="622"/>
    </location>
</feature>
<dbReference type="Pfam" id="PF00912">
    <property type="entry name" value="Transgly"/>
    <property type="match status" value="1"/>
</dbReference>
<keyword evidence="6" id="KW-0328">Glycosyltransferase</keyword>
<dbReference type="AlphaFoldDB" id="A0AAU8N9W1"/>
<sequence length="626" mass="69466">MLRLKIKRAMYRLYDVAVIASVLLVIMYIYLFSYGKSVIRNQPEAVQRVASTLIVDVAGREIVRTVTPNRGYSEYAGLHEMPDMLKKAFLAVEDRRFYRHAGLDLIGVGRAGVQNMIHMDWSQGGSSITQQLARNLYLNGSKTITRKFNELSIAMEMEKKYSKDEILEMYLNHIYMGRQQYGVKAAAWRYFGVEDLNQLKLWQIATLAGIPKGPSIYNPVDDEALSTERRSVVLSLMHEQGMITSKQMQEAAAVEYRPPLAEKGNLSSAQTSARPDGPDYASAVDAVIQEASLLTGKSEAEIRSAGWTIQTGLNAGAQRAIEETFAESVWFPDDREDQQVQGSMVILDQHNGEVKAVMGGRNPVKGDMNRALMDARQPGSVFKPIIAYGPALESGRFQPESMLPDQPKRYGSYQPGNVGGRYRGSVTLSQALQQSINAPAVWLLHETGLKQAKAFAQQLGIELSDEDMNLSTALGGLHQGVSPMKLAQAYAVFANEGRYNQAHFIREITDAQGSLIYRHRAEQKQVITKRTAQEMTQMLQLVVSQGTGKRAQLPQNKVAGKTGTTQAAIPNAPKGANRDIWFAGYTREWTSVVWMGFDHTDAEHYLKTGSGTAAELFAAVMKRAKR</sequence>
<keyword evidence="5" id="KW-0645">Protease</keyword>
<accession>A0AAU8N9W1</accession>
<dbReference type="RefSeq" id="WP_366289977.1">
    <property type="nucleotide sequence ID" value="NZ_CP159992.1"/>
</dbReference>
<keyword evidence="9" id="KW-0378">Hydrolase</keyword>
<dbReference type="Gene3D" id="3.40.710.10">
    <property type="entry name" value="DD-peptidase/beta-lactamase superfamily"/>
    <property type="match status" value="1"/>
</dbReference>
<dbReference type="InterPro" id="IPR012338">
    <property type="entry name" value="Beta-lactam/transpept-like"/>
</dbReference>
<evidence type="ECO:0000256" key="14">
    <source>
        <dbReference type="ARBA" id="ARBA00023268"/>
    </source>
</evidence>
<evidence type="ECO:0000256" key="17">
    <source>
        <dbReference type="ARBA" id="ARBA00049902"/>
    </source>
</evidence>
<dbReference type="GO" id="GO:0009002">
    <property type="term" value="F:serine-type D-Ala-D-Ala carboxypeptidase activity"/>
    <property type="evidence" value="ECO:0007669"/>
    <property type="project" value="UniProtKB-EC"/>
</dbReference>
<reference evidence="21" key="1">
    <citation type="submission" date="2024-05" db="EMBL/GenBank/DDBJ databases">
        <title>Draft genome assemblies of 36 bacteria isolated from hibernating arctic ground squirrels.</title>
        <authorList>
            <person name="McKee H."/>
            <person name="Mullen L."/>
            <person name="Drown D.M."/>
            <person name="Duddleston K.N."/>
        </authorList>
    </citation>
    <scope>NUCLEOTIDE SEQUENCE</scope>
    <source>
        <strain evidence="21">AN1007</strain>
    </source>
</reference>
<keyword evidence="11" id="KW-0573">Peptidoglycan synthesis</keyword>
<evidence type="ECO:0000256" key="6">
    <source>
        <dbReference type="ARBA" id="ARBA00022676"/>
    </source>
</evidence>
<dbReference type="GO" id="GO:0008658">
    <property type="term" value="F:penicillin binding"/>
    <property type="evidence" value="ECO:0007669"/>
    <property type="project" value="InterPro"/>
</dbReference>
<organism evidence="21">
    <name type="scientific">Paenibacillus sp. AN1007</name>
    <dbReference type="NCBI Taxonomy" id="3151385"/>
    <lineage>
        <taxon>Bacteria</taxon>
        <taxon>Bacillati</taxon>
        <taxon>Bacillota</taxon>
        <taxon>Bacilli</taxon>
        <taxon>Bacillales</taxon>
        <taxon>Paenibacillaceae</taxon>
        <taxon>Paenibacillus</taxon>
    </lineage>
</organism>
<evidence type="ECO:0000256" key="15">
    <source>
        <dbReference type="ARBA" id="ARBA00023316"/>
    </source>
</evidence>
<evidence type="ECO:0000259" key="19">
    <source>
        <dbReference type="Pfam" id="PF00905"/>
    </source>
</evidence>
<dbReference type="GO" id="GO:0071555">
    <property type="term" value="P:cell wall organization"/>
    <property type="evidence" value="ECO:0007669"/>
    <property type="project" value="UniProtKB-KW"/>
</dbReference>